<evidence type="ECO:0000256" key="13">
    <source>
        <dbReference type="RuleBase" id="RU003357"/>
    </source>
</evidence>
<keyword evidence="18" id="KW-1185">Reference proteome</keyword>
<evidence type="ECO:0000259" key="16">
    <source>
        <dbReference type="Pfam" id="PF07715"/>
    </source>
</evidence>
<keyword evidence="11 12" id="KW-0998">Cell outer membrane</keyword>
<feature type="chain" id="PRO_5047010087" evidence="14">
    <location>
        <begin position="20"/>
        <end position="602"/>
    </location>
</feature>
<reference evidence="18" key="1">
    <citation type="journal article" date="2019" name="Int. J. Syst. Evol. Microbiol.">
        <title>The Global Catalogue of Microorganisms (GCM) 10K type strain sequencing project: providing services to taxonomists for standard genome sequencing and annotation.</title>
        <authorList>
            <consortium name="The Broad Institute Genomics Platform"/>
            <consortium name="The Broad Institute Genome Sequencing Center for Infectious Disease"/>
            <person name="Wu L."/>
            <person name="Ma J."/>
        </authorList>
    </citation>
    <scope>NUCLEOTIDE SEQUENCE [LARGE SCALE GENOMIC DNA]</scope>
    <source>
        <strain evidence="18">NBRC 109341</strain>
    </source>
</reference>
<dbReference type="InterPro" id="IPR036942">
    <property type="entry name" value="Beta-barrel_TonB_sf"/>
</dbReference>
<dbReference type="InterPro" id="IPR039426">
    <property type="entry name" value="TonB-dep_rcpt-like"/>
</dbReference>
<dbReference type="Gene3D" id="2.170.130.10">
    <property type="entry name" value="TonB-dependent receptor, plug domain"/>
    <property type="match status" value="1"/>
</dbReference>
<evidence type="ECO:0000256" key="5">
    <source>
        <dbReference type="ARBA" id="ARBA00022692"/>
    </source>
</evidence>
<dbReference type="Pfam" id="PF07715">
    <property type="entry name" value="Plug"/>
    <property type="match status" value="1"/>
</dbReference>
<comment type="subcellular location">
    <subcellularLocation>
        <location evidence="1 12">Cell outer membrane</location>
        <topology evidence="1 12">Multi-pass membrane protein</topology>
    </subcellularLocation>
</comment>
<feature type="domain" description="TonB-dependent receptor plug" evidence="16">
    <location>
        <begin position="38"/>
        <end position="143"/>
    </location>
</feature>
<proteinExistence type="inferred from homology"/>
<keyword evidence="3 12" id="KW-0813">Transport</keyword>
<evidence type="ECO:0000256" key="6">
    <source>
        <dbReference type="ARBA" id="ARBA00022729"/>
    </source>
</evidence>
<evidence type="ECO:0000256" key="8">
    <source>
        <dbReference type="ARBA" id="ARBA00023077"/>
    </source>
</evidence>
<dbReference type="Proteomes" id="UP001156903">
    <property type="component" value="Unassembled WGS sequence"/>
</dbReference>
<comment type="caution">
    <text evidence="17">The sequence shown here is derived from an EMBL/GenBank/DDBJ whole genome shotgun (WGS) entry which is preliminary data.</text>
</comment>
<feature type="domain" description="TonB-dependent receptor-like beta-barrel" evidence="15">
    <location>
        <begin position="195"/>
        <end position="575"/>
    </location>
</feature>
<sequence>MAVLPLACAAACASFASLAQTTLPTVVVSATRSEQPITDVVADVSIVDRDAIERSGVSSVAEVLARVPGVTINQNGGPAASTSLYLRGGETRFTAVFIDGVRVDSQATGGASWNAIPLSQVERIEVLRGPAAAVYGSDAMAGVVQIFTRAGEQGFFPSVRVGLGSHGTREAQVSLRGGEGAFDYALGLGTERSDGFNARPQGNPDDDGYRNESFSGRLGWKLAPGQRLELTWLDNRQKADYDGFVPGVDDQSRSHLRTLGLNWDGRWSDAWRTRVSVSRGTDRYETTPSPYLSETRVDTLLLRNEWKAGPGLLTLDVERRKDNLENDSTVPAVSDRHLDGVALGYGLRSGAHTLQVNARRDDDSEFGAETTGSLAYGYALSPQWQLTASTGTAFRVPTLFQRFSLYGTPDLKAETSRSAEAGLRWQDGTRHAGLVLYRSRVKDLINYVAGPGNCLNGVGDWAGCYGNTGRAQYHGATLSGGLRVGMVNLGGSLDLMRPKNSDTGMLLARRAETQATLTADTVLAGWTLGSELQHVGKRYNDAANTQLLPAYTLLNLSASTTIARDWQLLARVNNLTDKAYESVLGYATAGRTFYLGLTWSPR</sequence>
<evidence type="ECO:0000256" key="12">
    <source>
        <dbReference type="PROSITE-ProRule" id="PRU01360"/>
    </source>
</evidence>
<dbReference type="InterPro" id="IPR037066">
    <property type="entry name" value="Plug_dom_sf"/>
</dbReference>
<organism evidence="17 18">
    <name type="scientific">Hydrogenophaga electricum</name>
    <dbReference type="NCBI Taxonomy" id="1230953"/>
    <lineage>
        <taxon>Bacteria</taxon>
        <taxon>Pseudomonadati</taxon>
        <taxon>Pseudomonadota</taxon>
        <taxon>Betaproteobacteria</taxon>
        <taxon>Burkholderiales</taxon>
        <taxon>Comamonadaceae</taxon>
        <taxon>Hydrogenophaga</taxon>
    </lineage>
</organism>
<evidence type="ECO:0000256" key="2">
    <source>
        <dbReference type="ARBA" id="ARBA00009810"/>
    </source>
</evidence>
<keyword evidence="4 12" id="KW-1134">Transmembrane beta strand</keyword>
<evidence type="ECO:0000256" key="7">
    <source>
        <dbReference type="ARBA" id="ARBA00023065"/>
    </source>
</evidence>
<dbReference type="PANTHER" id="PTHR30069">
    <property type="entry name" value="TONB-DEPENDENT OUTER MEMBRANE RECEPTOR"/>
    <property type="match status" value="1"/>
</dbReference>
<dbReference type="CDD" id="cd01347">
    <property type="entry name" value="ligand_gated_channel"/>
    <property type="match status" value="1"/>
</dbReference>
<keyword evidence="9 12" id="KW-0472">Membrane</keyword>
<name>A0ABQ6C5F9_9BURK</name>
<evidence type="ECO:0000256" key="1">
    <source>
        <dbReference type="ARBA" id="ARBA00004571"/>
    </source>
</evidence>
<feature type="signal peptide" evidence="14">
    <location>
        <begin position="1"/>
        <end position="19"/>
    </location>
</feature>
<dbReference type="EMBL" id="BSPB01000018">
    <property type="protein sequence ID" value="GLS15004.1"/>
    <property type="molecule type" value="Genomic_DNA"/>
</dbReference>
<keyword evidence="8 13" id="KW-0798">TonB box</keyword>
<dbReference type="Pfam" id="PF00593">
    <property type="entry name" value="TonB_dep_Rec_b-barrel"/>
    <property type="match status" value="1"/>
</dbReference>
<keyword evidence="7" id="KW-0406">Ion transport</keyword>
<dbReference type="InterPro" id="IPR000531">
    <property type="entry name" value="Beta-barrel_TonB"/>
</dbReference>
<keyword evidence="6 14" id="KW-0732">Signal</keyword>
<evidence type="ECO:0000256" key="14">
    <source>
        <dbReference type="SAM" id="SignalP"/>
    </source>
</evidence>
<gene>
    <name evidence="17" type="ORF">GCM10007935_24370</name>
</gene>
<keyword evidence="5 12" id="KW-0812">Transmembrane</keyword>
<evidence type="ECO:0000256" key="11">
    <source>
        <dbReference type="ARBA" id="ARBA00023237"/>
    </source>
</evidence>
<comment type="similarity">
    <text evidence="2 12 13">Belongs to the TonB-dependent receptor family.</text>
</comment>
<dbReference type="PANTHER" id="PTHR30069:SF53">
    <property type="entry name" value="COLICIN I RECEPTOR-RELATED"/>
    <property type="match status" value="1"/>
</dbReference>
<evidence type="ECO:0000256" key="9">
    <source>
        <dbReference type="ARBA" id="ARBA00023136"/>
    </source>
</evidence>
<dbReference type="InterPro" id="IPR012910">
    <property type="entry name" value="Plug_dom"/>
</dbReference>
<protein>
    <submittedName>
        <fullName evidence="17">Outer membrane protein</fullName>
    </submittedName>
</protein>
<evidence type="ECO:0000256" key="10">
    <source>
        <dbReference type="ARBA" id="ARBA00023170"/>
    </source>
</evidence>
<keyword evidence="10" id="KW-0675">Receptor</keyword>
<evidence type="ECO:0000256" key="3">
    <source>
        <dbReference type="ARBA" id="ARBA00022448"/>
    </source>
</evidence>
<evidence type="ECO:0000256" key="4">
    <source>
        <dbReference type="ARBA" id="ARBA00022452"/>
    </source>
</evidence>
<dbReference type="SUPFAM" id="SSF56935">
    <property type="entry name" value="Porins"/>
    <property type="match status" value="1"/>
</dbReference>
<evidence type="ECO:0000259" key="15">
    <source>
        <dbReference type="Pfam" id="PF00593"/>
    </source>
</evidence>
<evidence type="ECO:0000313" key="17">
    <source>
        <dbReference type="EMBL" id="GLS15004.1"/>
    </source>
</evidence>
<dbReference type="Gene3D" id="2.40.170.20">
    <property type="entry name" value="TonB-dependent receptor, beta-barrel domain"/>
    <property type="match status" value="1"/>
</dbReference>
<dbReference type="PROSITE" id="PS52016">
    <property type="entry name" value="TONB_DEPENDENT_REC_3"/>
    <property type="match status" value="1"/>
</dbReference>
<accession>A0ABQ6C5F9</accession>
<evidence type="ECO:0000313" key="18">
    <source>
        <dbReference type="Proteomes" id="UP001156903"/>
    </source>
</evidence>